<dbReference type="SUPFAM" id="SSF48366">
    <property type="entry name" value="Ras GEF"/>
    <property type="match status" value="1"/>
</dbReference>
<comment type="caution">
    <text evidence="7">The sequence shown here is derived from an EMBL/GenBank/DDBJ whole genome shotgun (WGS) entry which is preliminary data.</text>
</comment>
<dbReference type="InterPro" id="IPR036964">
    <property type="entry name" value="RASGEF_cat_dom_sf"/>
</dbReference>
<keyword evidence="3" id="KW-0175">Coiled coil</keyword>
<evidence type="ECO:0000313" key="8">
    <source>
        <dbReference type="Proteomes" id="UP000801492"/>
    </source>
</evidence>
<feature type="compositionally biased region" description="Basic and acidic residues" evidence="4">
    <location>
        <begin position="600"/>
        <end position="610"/>
    </location>
</feature>
<keyword evidence="1 2" id="KW-0344">Guanine-nucleotide releasing factor</keyword>
<organism evidence="7 8">
    <name type="scientific">Ignelater luminosus</name>
    <name type="common">Cucubano</name>
    <name type="synonym">Pyrophorus luminosus</name>
    <dbReference type="NCBI Taxonomy" id="2038154"/>
    <lineage>
        <taxon>Eukaryota</taxon>
        <taxon>Metazoa</taxon>
        <taxon>Ecdysozoa</taxon>
        <taxon>Arthropoda</taxon>
        <taxon>Hexapoda</taxon>
        <taxon>Insecta</taxon>
        <taxon>Pterygota</taxon>
        <taxon>Neoptera</taxon>
        <taxon>Endopterygota</taxon>
        <taxon>Coleoptera</taxon>
        <taxon>Polyphaga</taxon>
        <taxon>Elateriformia</taxon>
        <taxon>Elateroidea</taxon>
        <taxon>Elateridae</taxon>
        <taxon>Agrypninae</taxon>
        <taxon>Pyrophorini</taxon>
        <taxon>Ignelater</taxon>
    </lineage>
</organism>
<proteinExistence type="predicted"/>
<gene>
    <name evidence="7" type="ORF">ILUMI_02999</name>
</gene>
<dbReference type="GO" id="GO:0005085">
    <property type="term" value="F:guanyl-nucleotide exchange factor activity"/>
    <property type="evidence" value="ECO:0007669"/>
    <property type="project" value="UniProtKB-KW"/>
</dbReference>
<dbReference type="CDD" id="cd06224">
    <property type="entry name" value="REM"/>
    <property type="match status" value="1"/>
</dbReference>
<evidence type="ECO:0008006" key="9">
    <source>
        <dbReference type="Google" id="ProtNLM"/>
    </source>
</evidence>
<dbReference type="GO" id="GO:0007265">
    <property type="term" value="P:Ras protein signal transduction"/>
    <property type="evidence" value="ECO:0007669"/>
    <property type="project" value="TreeGrafter"/>
</dbReference>
<dbReference type="Gene3D" id="1.10.840.10">
    <property type="entry name" value="Ras guanine-nucleotide exchange factors catalytic domain"/>
    <property type="match status" value="1"/>
</dbReference>
<dbReference type="InterPro" id="IPR008937">
    <property type="entry name" value="Ras-like_GEF"/>
</dbReference>
<feature type="compositionally biased region" description="Polar residues" evidence="4">
    <location>
        <begin position="151"/>
        <end position="166"/>
    </location>
</feature>
<dbReference type="EMBL" id="VTPC01001086">
    <property type="protein sequence ID" value="KAF2903197.1"/>
    <property type="molecule type" value="Genomic_DNA"/>
</dbReference>
<dbReference type="InterPro" id="IPR019804">
    <property type="entry name" value="Ras_G-nucl-exch_fac_CS"/>
</dbReference>
<dbReference type="PROSITE" id="PS50212">
    <property type="entry name" value="RASGEF_NTER"/>
    <property type="match status" value="1"/>
</dbReference>
<dbReference type="PROSITE" id="PS00720">
    <property type="entry name" value="RASGEF"/>
    <property type="match status" value="1"/>
</dbReference>
<evidence type="ECO:0000256" key="1">
    <source>
        <dbReference type="ARBA" id="ARBA00022658"/>
    </source>
</evidence>
<sequence>MSPIENVVPTLADEATDAKNLEIRNKQDRTRDLFGIQLEVTSLLLEAERRKLAVLQKELQIALAEGGSIKAKEHQKQELLVAITRIQAQYDHLEKEYREHAIGALLSANTRGSGKSNRSQPAIGLKHTPKSRPTIFGTVASDHTPKDCSNRRSLPQTPQTGKNFSSIYNGEAVSENAANPDLQHDNALVYRDGNLISGPLEALIQHMVPTDVYYPDRAYLFAFLLSSRLFIKPHDLLAKIRSLCETQQGLGSTTSGATQPGLFRFAEHLVQLLAEWTETFPYDFRDERVMQHVRTITQQCCSLSSSLRANVSSLLHNLLQRLTALEAYEKYLEDTPLSSDENIDITEICPKPEILAQQLTHVELERLSYIGPEEFVQAFAKENPHIETSFKDMKKTRNLEQYVQWFNKLSYFVATQVIRHLKKKQRVRVVEYWIETGRECFNIGNFNSLMAIIAGLNMSPVSRLKKTWHKIQSGKFAILEHQMDPSSNFSSYRSTLKAAMWRSAGATDQRQRIVIPFFSLLVKDLYFLNQGCSNKLPNGHINFEKFWQLAKQVTEFMAWKQVTCPFEKDPKIIATLQHGPVLSENALALASFECEPPENNQEKERCKSLKAEGTTA</sequence>
<dbReference type="PANTHER" id="PTHR23113">
    <property type="entry name" value="GUANINE NUCLEOTIDE EXCHANGE FACTOR"/>
    <property type="match status" value="1"/>
</dbReference>
<name>A0A8K0DGN8_IGNLU</name>
<accession>A0A8K0DGN8</accession>
<dbReference type="InterPro" id="IPR001895">
    <property type="entry name" value="RASGEF_cat_dom"/>
</dbReference>
<evidence type="ECO:0000259" key="6">
    <source>
        <dbReference type="PROSITE" id="PS50212"/>
    </source>
</evidence>
<evidence type="ECO:0000256" key="3">
    <source>
        <dbReference type="SAM" id="Coils"/>
    </source>
</evidence>
<dbReference type="GO" id="GO:0005886">
    <property type="term" value="C:plasma membrane"/>
    <property type="evidence" value="ECO:0007669"/>
    <property type="project" value="TreeGrafter"/>
</dbReference>
<feature type="region of interest" description="Disordered" evidence="4">
    <location>
        <begin position="596"/>
        <end position="616"/>
    </location>
</feature>
<dbReference type="CDD" id="cd00155">
    <property type="entry name" value="RasGEF"/>
    <property type="match status" value="1"/>
</dbReference>
<evidence type="ECO:0000256" key="4">
    <source>
        <dbReference type="SAM" id="MobiDB-lite"/>
    </source>
</evidence>
<keyword evidence="8" id="KW-1185">Reference proteome</keyword>
<evidence type="ECO:0000259" key="5">
    <source>
        <dbReference type="PROSITE" id="PS50009"/>
    </source>
</evidence>
<dbReference type="SMART" id="SM00147">
    <property type="entry name" value="RasGEF"/>
    <property type="match status" value="1"/>
</dbReference>
<protein>
    <recommendedName>
        <fullName evidence="9">Ras-GEF domain-containing family member 1B</fullName>
    </recommendedName>
</protein>
<feature type="coiled-coil region" evidence="3">
    <location>
        <begin position="45"/>
        <end position="96"/>
    </location>
</feature>
<evidence type="ECO:0000256" key="2">
    <source>
        <dbReference type="PROSITE-ProRule" id="PRU00168"/>
    </source>
</evidence>
<feature type="domain" description="Ras-GEF" evidence="5">
    <location>
        <begin position="351"/>
        <end position="597"/>
    </location>
</feature>
<dbReference type="AlphaFoldDB" id="A0A8K0DGN8"/>
<feature type="domain" description="N-terminal Ras-GEF" evidence="6">
    <location>
        <begin position="191"/>
        <end position="323"/>
    </location>
</feature>
<dbReference type="Pfam" id="PF00617">
    <property type="entry name" value="RasGEF"/>
    <property type="match status" value="1"/>
</dbReference>
<dbReference type="InterPro" id="IPR000651">
    <property type="entry name" value="Ras-like_Gua-exchang_fac_N"/>
</dbReference>
<dbReference type="PROSITE" id="PS50009">
    <property type="entry name" value="RASGEF_CAT"/>
    <property type="match status" value="1"/>
</dbReference>
<dbReference type="InterPro" id="IPR023578">
    <property type="entry name" value="Ras_GEF_dom_sf"/>
</dbReference>
<dbReference type="Proteomes" id="UP000801492">
    <property type="component" value="Unassembled WGS sequence"/>
</dbReference>
<dbReference type="Gene3D" id="1.20.870.10">
    <property type="entry name" value="Son of sevenless (SoS) protein Chain: S domain 1"/>
    <property type="match status" value="1"/>
</dbReference>
<reference evidence="7" key="1">
    <citation type="submission" date="2019-08" db="EMBL/GenBank/DDBJ databases">
        <title>The genome of the North American firefly Photinus pyralis.</title>
        <authorList>
            <consortium name="Photinus pyralis genome working group"/>
            <person name="Fallon T.R."/>
            <person name="Sander Lower S.E."/>
            <person name="Weng J.-K."/>
        </authorList>
    </citation>
    <scope>NUCLEOTIDE SEQUENCE</scope>
    <source>
        <strain evidence="7">TRF0915ILg1</strain>
        <tissue evidence="7">Whole body</tissue>
    </source>
</reference>
<feature type="region of interest" description="Disordered" evidence="4">
    <location>
        <begin position="134"/>
        <end position="166"/>
    </location>
</feature>
<dbReference type="Pfam" id="PF00618">
    <property type="entry name" value="RasGEF_N"/>
    <property type="match status" value="1"/>
</dbReference>
<dbReference type="PANTHER" id="PTHR23113:SF356">
    <property type="entry name" value="FI05912P-RELATED"/>
    <property type="match status" value="1"/>
</dbReference>
<evidence type="ECO:0000313" key="7">
    <source>
        <dbReference type="EMBL" id="KAF2903197.1"/>
    </source>
</evidence>
<dbReference type="OrthoDB" id="20825at2759"/>